<dbReference type="InterPro" id="IPR049326">
    <property type="entry name" value="Rhodopsin_dom_fungi"/>
</dbReference>
<reference evidence="9 10" key="1">
    <citation type="journal article" date="2021" name="Nat. Commun.">
        <title>Genetic determinants of endophytism in the Arabidopsis root mycobiome.</title>
        <authorList>
            <person name="Mesny F."/>
            <person name="Miyauchi S."/>
            <person name="Thiergart T."/>
            <person name="Pickel B."/>
            <person name="Atanasova L."/>
            <person name="Karlsson M."/>
            <person name="Huettel B."/>
            <person name="Barry K.W."/>
            <person name="Haridas S."/>
            <person name="Chen C."/>
            <person name="Bauer D."/>
            <person name="Andreopoulos W."/>
            <person name="Pangilinan J."/>
            <person name="LaButti K."/>
            <person name="Riley R."/>
            <person name="Lipzen A."/>
            <person name="Clum A."/>
            <person name="Drula E."/>
            <person name="Henrissat B."/>
            <person name="Kohler A."/>
            <person name="Grigoriev I.V."/>
            <person name="Martin F.M."/>
            <person name="Hacquard S."/>
        </authorList>
    </citation>
    <scope>NUCLEOTIDE SEQUENCE [LARGE SCALE GENOMIC DNA]</scope>
    <source>
        <strain evidence="9 10">MPI-CAGE-CH-0241</strain>
    </source>
</reference>
<dbReference type="OrthoDB" id="3648173at2759"/>
<accession>A0A9P8VS23</accession>
<gene>
    <name evidence="9" type="ORF">B0T10DRAFT_523655</name>
</gene>
<sequence length="425" mass="47426">MYLRRTDLSHDNLLQRSLDGESRSTEICTILIIFSALSTIVVSLRTYIRLVLLRTFDFDDGIMVVAQVLAIGAAVAIGIESKYGLGHHTWVQPKEYFVPYMKAFYSSVVVYNVAMCLVKISILLQYRRVFAIRTMQRITLCGVIFMTAWTITIFFLNTLICVPVGKFWDNSIPGRCLDSLNIWYAMAGFNLATDMAIFCLPLPVIRGLQLPRKQKAMLFAVFCLGFFTCIISIIRIRTLKIASSTVDPNWDNVDASIWSFLEVAIAVIAACLPTLRPIFSKMMPRLFGSSTGRSHGQSQYGPYIQTPSSHCLANMPKMRTGTSAISKPDSTIRQHESDSVQLSTHNFESSPLPAGYSVSVSITGGEKESRYSGDTEALHSGEEHDEITGGIHTTTVVMQHVAKEKETEVDEGWDDRRTIESEATL</sequence>
<dbReference type="Pfam" id="PF20684">
    <property type="entry name" value="Fung_rhodopsin"/>
    <property type="match status" value="1"/>
</dbReference>
<evidence type="ECO:0000256" key="2">
    <source>
        <dbReference type="ARBA" id="ARBA00022692"/>
    </source>
</evidence>
<evidence type="ECO:0000259" key="8">
    <source>
        <dbReference type="Pfam" id="PF20684"/>
    </source>
</evidence>
<dbReference type="InterPro" id="IPR052337">
    <property type="entry name" value="SAT4-like"/>
</dbReference>
<protein>
    <recommendedName>
        <fullName evidence="8">Rhodopsin domain-containing protein</fullName>
    </recommendedName>
</protein>
<feature type="transmembrane region" description="Helical" evidence="7">
    <location>
        <begin position="138"/>
        <end position="162"/>
    </location>
</feature>
<feature type="transmembrane region" description="Helical" evidence="7">
    <location>
        <begin position="103"/>
        <end position="126"/>
    </location>
</feature>
<feature type="transmembrane region" description="Helical" evidence="7">
    <location>
        <begin position="216"/>
        <end position="236"/>
    </location>
</feature>
<feature type="transmembrane region" description="Helical" evidence="7">
    <location>
        <begin position="60"/>
        <end position="79"/>
    </location>
</feature>
<evidence type="ECO:0000256" key="1">
    <source>
        <dbReference type="ARBA" id="ARBA00004141"/>
    </source>
</evidence>
<feature type="domain" description="Rhodopsin" evidence="8">
    <location>
        <begin position="44"/>
        <end position="281"/>
    </location>
</feature>
<name>A0A9P8VS23_9HYPO</name>
<feature type="transmembrane region" description="Helical" evidence="7">
    <location>
        <begin position="27"/>
        <end position="48"/>
    </location>
</feature>
<dbReference type="Proteomes" id="UP000777438">
    <property type="component" value="Unassembled WGS sequence"/>
</dbReference>
<keyword evidence="3 7" id="KW-1133">Transmembrane helix</keyword>
<feature type="transmembrane region" description="Helical" evidence="7">
    <location>
        <begin position="256"/>
        <end position="275"/>
    </location>
</feature>
<evidence type="ECO:0000256" key="3">
    <source>
        <dbReference type="ARBA" id="ARBA00022989"/>
    </source>
</evidence>
<keyword evidence="2 7" id="KW-0812">Transmembrane</keyword>
<evidence type="ECO:0000256" key="6">
    <source>
        <dbReference type="SAM" id="MobiDB-lite"/>
    </source>
</evidence>
<comment type="caution">
    <text evidence="9">The sequence shown here is derived from an EMBL/GenBank/DDBJ whole genome shotgun (WGS) entry which is preliminary data.</text>
</comment>
<keyword evidence="10" id="KW-1185">Reference proteome</keyword>
<organism evidence="9 10">
    <name type="scientific">Thelonectria olida</name>
    <dbReference type="NCBI Taxonomy" id="1576542"/>
    <lineage>
        <taxon>Eukaryota</taxon>
        <taxon>Fungi</taxon>
        <taxon>Dikarya</taxon>
        <taxon>Ascomycota</taxon>
        <taxon>Pezizomycotina</taxon>
        <taxon>Sordariomycetes</taxon>
        <taxon>Hypocreomycetidae</taxon>
        <taxon>Hypocreales</taxon>
        <taxon>Nectriaceae</taxon>
        <taxon>Thelonectria</taxon>
    </lineage>
</organism>
<dbReference type="GO" id="GO:0016020">
    <property type="term" value="C:membrane"/>
    <property type="evidence" value="ECO:0007669"/>
    <property type="project" value="UniProtKB-SubCell"/>
</dbReference>
<proteinExistence type="inferred from homology"/>
<comment type="subcellular location">
    <subcellularLocation>
        <location evidence="1">Membrane</location>
        <topology evidence="1">Multi-pass membrane protein</topology>
    </subcellularLocation>
</comment>
<dbReference type="PANTHER" id="PTHR33048:SF47">
    <property type="entry name" value="INTEGRAL MEMBRANE PROTEIN-RELATED"/>
    <property type="match status" value="1"/>
</dbReference>
<feature type="transmembrane region" description="Helical" evidence="7">
    <location>
        <begin position="182"/>
        <end position="204"/>
    </location>
</feature>
<evidence type="ECO:0000313" key="10">
    <source>
        <dbReference type="Proteomes" id="UP000777438"/>
    </source>
</evidence>
<dbReference type="PANTHER" id="PTHR33048">
    <property type="entry name" value="PTH11-LIKE INTEGRAL MEMBRANE PROTEIN (AFU_ORTHOLOGUE AFUA_5G11245)"/>
    <property type="match status" value="1"/>
</dbReference>
<evidence type="ECO:0000256" key="7">
    <source>
        <dbReference type="SAM" id="Phobius"/>
    </source>
</evidence>
<evidence type="ECO:0000313" key="9">
    <source>
        <dbReference type="EMBL" id="KAH6869522.1"/>
    </source>
</evidence>
<feature type="region of interest" description="Disordered" evidence="6">
    <location>
        <begin position="403"/>
        <end position="425"/>
    </location>
</feature>
<feature type="compositionally biased region" description="Basic and acidic residues" evidence="6">
    <location>
        <begin position="414"/>
        <end position="425"/>
    </location>
</feature>
<dbReference type="AlphaFoldDB" id="A0A9P8VS23"/>
<comment type="similarity">
    <text evidence="5">Belongs to the SAT4 family.</text>
</comment>
<dbReference type="EMBL" id="JAGPYM010000070">
    <property type="protein sequence ID" value="KAH6869522.1"/>
    <property type="molecule type" value="Genomic_DNA"/>
</dbReference>
<keyword evidence="4 7" id="KW-0472">Membrane</keyword>
<evidence type="ECO:0000256" key="5">
    <source>
        <dbReference type="ARBA" id="ARBA00038359"/>
    </source>
</evidence>
<evidence type="ECO:0000256" key="4">
    <source>
        <dbReference type="ARBA" id="ARBA00023136"/>
    </source>
</evidence>